<protein>
    <recommendedName>
        <fullName evidence="2">Bleomycin resistance protein</fullName>
    </recommendedName>
</protein>
<dbReference type="SUPFAM" id="SSF54593">
    <property type="entry name" value="Glyoxalase/Bleomycin resistance protein/Dihydroxybiphenyl dioxygenase"/>
    <property type="match status" value="1"/>
</dbReference>
<feature type="domain" description="VOC" evidence="4">
    <location>
        <begin position="2"/>
        <end position="130"/>
    </location>
</feature>
<accession>X0VJQ4</accession>
<dbReference type="PANTHER" id="PTHR21366:SF22">
    <property type="entry name" value="VOC DOMAIN-CONTAINING PROTEIN"/>
    <property type="match status" value="1"/>
</dbReference>
<dbReference type="EMBL" id="BARS01026215">
    <property type="protein sequence ID" value="GAG12743.1"/>
    <property type="molecule type" value="Genomic_DNA"/>
</dbReference>
<organism evidence="5">
    <name type="scientific">marine sediment metagenome</name>
    <dbReference type="NCBI Taxonomy" id="412755"/>
    <lineage>
        <taxon>unclassified sequences</taxon>
        <taxon>metagenomes</taxon>
        <taxon>ecological metagenomes</taxon>
    </lineage>
</organism>
<dbReference type="Gene3D" id="3.10.180.10">
    <property type="entry name" value="2,3-Dihydroxybiphenyl 1,2-Dioxygenase, domain 1"/>
    <property type="match status" value="1"/>
</dbReference>
<dbReference type="GO" id="GO:0046677">
    <property type="term" value="P:response to antibiotic"/>
    <property type="evidence" value="ECO:0007669"/>
    <property type="project" value="UniProtKB-KW"/>
</dbReference>
<gene>
    <name evidence="5" type="ORF">S01H1_41336</name>
</gene>
<dbReference type="CDD" id="cd08349">
    <property type="entry name" value="BLMA_like"/>
    <property type="match status" value="1"/>
</dbReference>
<reference evidence="5" key="1">
    <citation type="journal article" date="2014" name="Front. Microbiol.">
        <title>High frequency of phylogenetically diverse reductive dehalogenase-homologous genes in deep subseafloor sedimentary metagenomes.</title>
        <authorList>
            <person name="Kawai M."/>
            <person name="Futagami T."/>
            <person name="Toyoda A."/>
            <person name="Takaki Y."/>
            <person name="Nishi S."/>
            <person name="Hori S."/>
            <person name="Arai W."/>
            <person name="Tsubouchi T."/>
            <person name="Morono Y."/>
            <person name="Uchiyama I."/>
            <person name="Ito T."/>
            <person name="Fujiyama A."/>
            <person name="Inagaki F."/>
            <person name="Takami H."/>
        </authorList>
    </citation>
    <scope>NUCLEOTIDE SEQUENCE</scope>
    <source>
        <strain evidence="5">Expedition CK06-06</strain>
    </source>
</reference>
<evidence type="ECO:0000313" key="5">
    <source>
        <dbReference type="EMBL" id="GAG12743.1"/>
    </source>
</evidence>
<dbReference type="InterPro" id="IPR029068">
    <property type="entry name" value="Glyas_Bleomycin-R_OHBP_Dase"/>
</dbReference>
<dbReference type="PANTHER" id="PTHR21366">
    <property type="entry name" value="GLYOXALASE FAMILY PROTEIN"/>
    <property type="match status" value="1"/>
</dbReference>
<evidence type="ECO:0000256" key="3">
    <source>
        <dbReference type="ARBA" id="ARBA00023251"/>
    </source>
</evidence>
<comment type="similarity">
    <text evidence="1">Belongs to the bleomycin resistance protein family.</text>
</comment>
<dbReference type="AlphaFoldDB" id="X0VJQ4"/>
<keyword evidence="3" id="KW-0046">Antibiotic resistance</keyword>
<evidence type="ECO:0000256" key="1">
    <source>
        <dbReference type="ARBA" id="ARBA00011051"/>
    </source>
</evidence>
<proteinExistence type="inferred from homology"/>
<dbReference type="InterPro" id="IPR050383">
    <property type="entry name" value="GlyoxalaseI/FosfomycinResist"/>
</dbReference>
<dbReference type="Pfam" id="PF00903">
    <property type="entry name" value="Glyoxalase"/>
    <property type="match status" value="1"/>
</dbReference>
<dbReference type="InterPro" id="IPR037523">
    <property type="entry name" value="VOC_core"/>
</dbReference>
<dbReference type="PROSITE" id="PS51819">
    <property type="entry name" value="VOC"/>
    <property type="match status" value="1"/>
</dbReference>
<sequence length="136" mass="16095">MKFNKLIPELSVSNIKQSLQFYQDTLGFTIEYSRPKDKFYFLSCEGSQIMIEEINNTWWTGELEYPFGRGMNFQIEVCDVSALVERLNEANIPLFRPPKESWYRGEDIEYGQIEFLVQDPDGYLLRFTQNIGERKL</sequence>
<dbReference type="InterPro" id="IPR000335">
    <property type="entry name" value="Bleomycin-R"/>
</dbReference>
<evidence type="ECO:0000256" key="2">
    <source>
        <dbReference type="ARBA" id="ARBA00021572"/>
    </source>
</evidence>
<dbReference type="InterPro" id="IPR004360">
    <property type="entry name" value="Glyas_Fos-R_dOase_dom"/>
</dbReference>
<evidence type="ECO:0000259" key="4">
    <source>
        <dbReference type="PROSITE" id="PS51819"/>
    </source>
</evidence>
<name>X0VJQ4_9ZZZZ</name>
<comment type="caution">
    <text evidence="5">The sequence shown here is derived from an EMBL/GenBank/DDBJ whole genome shotgun (WGS) entry which is preliminary data.</text>
</comment>